<dbReference type="PANTHER" id="PTHR45785">
    <property type="entry name" value="COMPLEMENT FACTOR H-RELATED"/>
    <property type="match status" value="1"/>
</dbReference>
<keyword evidence="6" id="KW-0472">Membrane</keyword>
<evidence type="ECO:0000256" key="1">
    <source>
        <dbReference type="ARBA" id="ARBA00004328"/>
    </source>
</evidence>
<feature type="domain" description="Sushi" evidence="8">
    <location>
        <begin position="151"/>
        <end position="213"/>
    </location>
</feature>
<evidence type="ECO:0000256" key="3">
    <source>
        <dbReference type="ARBA" id="ARBA00022729"/>
    </source>
</evidence>
<keyword evidence="4 5" id="KW-1015">Disulfide bond</keyword>
<evidence type="ECO:0000256" key="6">
    <source>
        <dbReference type="SAM" id="Phobius"/>
    </source>
</evidence>
<sequence>MDYSLSSALYFGFLLLIWFPDALHAQNPSQSCSAPRLDDGFSSPKVAYSHGTMLNYTCNDGLKPVVKVWWATTTCENGKWSHQPQCIDINACIPPTIPNGYYRENSNGWYEEGHIIRIRCEQGYEHRHQIATTRCISGEWSSLPICEKSITACGRPPKVPHAVIIHQRYQEVFPADSEVQYKCEDGYATEEASSSKSIFCIAGNWTEGPMCSKCSIEIQTQITTINNCGRHPTIENGDVVEIADMFLRFRCNSFYRRVGPEKVMCFTDGTWSDEPMCEAAYCSLDTSEYPDLIPDGVKFIKDGDRVELKCVKKHWRWVTEHYSLVQCINGTVELTKCKYHFKLITLICCGYFERNTVSVIPCIYDYVFIVYCFFFIISVYITIYCLVTRTIALALSPSCLRI</sequence>
<dbReference type="Proteomes" id="UP000261420">
    <property type="component" value="Unplaced"/>
</dbReference>
<evidence type="ECO:0000256" key="7">
    <source>
        <dbReference type="SAM" id="SignalP"/>
    </source>
</evidence>
<feature type="domain" description="Sushi" evidence="8">
    <location>
        <begin position="226"/>
        <end position="279"/>
    </location>
</feature>
<organism evidence="9 10">
    <name type="scientific">Seriola dumerili</name>
    <name type="common">Greater amberjack</name>
    <name type="synonym">Caranx dumerili</name>
    <dbReference type="NCBI Taxonomy" id="41447"/>
    <lineage>
        <taxon>Eukaryota</taxon>
        <taxon>Metazoa</taxon>
        <taxon>Chordata</taxon>
        <taxon>Craniata</taxon>
        <taxon>Vertebrata</taxon>
        <taxon>Euteleostomi</taxon>
        <taxon>Actinopterygii</taxon>
        <taxon>Neopterygii</taxon>
        <taxon>Teleostei</taxon>
        <taxon>Neoteleostei</taxon>
        <taxon>Acanthomorphata</taxon>
        <taxon>Carangaria</taxon>
        <taxon>Carangiformes</taxon>
        <taxon>Carangidae</taxon>
        <taxon>Seriola</taxon>
    </lineage>
</organism>
<dbReference type="CDD" id="cd00033">
    <property type="entry name" value="CCP"/>
    <property type="match status" value="3"/>
</dbReference>
<dbReference type="PROSITE" id="PS50923">
    <property type="entry name" value="SUSHI"/>
    <property type="match status" value="4"/>
</dbReference>
<evidence type="ECO:0000256" key="2">
    <source>
        <dbReference type="ARBA" id="ARBA00022659"/>
    </source>
</evidence>
<feature type="transmembrane region" description="Helical" evidence="6">
    <location>
        <begin position="366"/>
        <end position="387"/>
    </location>
</feature>
<dbReference type="OMA" id="NINSCEE"/>
<dbReference type="PANTHER" id="PTHR45785:SF2">
    <property type="entry name" value="COMPLEMENT FACTOR H-RELATED"/>
    <property type="match status" value="1"/>
</dbReference>
<dbReference type="STRING" id="41447.ENSSDUP00000012648"/>
<evidence type="ECO:0000259" key="8">
    <source>
        <dbReference type="PROSITE" id="PS50923"/>
    </source>
</evidence>
<accession>A0A3B4U373</accession>
<dbReference type="GO" id="GO:0006956">
    <property type="term" value="P:complement activation"/>
    <property type="evidence" value="ECO:0007669"/>
    <property type="project" value="TreeGrafter"/>
</dbReference>
<evidence type="ECO:0000313" key="10">
    <source>
        <dbReference type="Proteomes" id="UP000261420"/>
    </source>
</evidence>
<dbReference type="GO" id="GO:0001851">
    <property type="term" value="F:complement component C3b binding"/>
    <property type="evidence" value="ECO:0007669"/>
    <property type="project" value="TreeGrafter"/>
</dbReference>
<feature type="disulfide bond" evidence="5">
    <location>
        <begin position="32"/>
        <end position="75"/>
    </location>
</feature>
<name>A0A3B4U373_SERDU</name>
<dbReference type="GeneTree" id="ENSGT00940000154967"/>
<dbReference type="SUPFAM" id="SSF57535">
    <property type="entry name" value="Complement control module/SCR domain"/>
    <property type="match status" value="4"/>
</dbReference>
<dbReference type="SMART" id="SM00032">
    <property type="entry name" value="CCP"/>
    <property type="match status" value="4"/>
</dbReference>
<evidence type="ECO:0000256" key="4">
    <source>
        <dbReference type="ARBA" id="ARBA00023157"/>
    </source>
</evidence>
<dbReference type="InterPro" id="IPR051503">
    <property type="entry name" value="ComplSys_Reg/VirEntry_Med"/>
</dbReference>
<proteinExistence type="predicted"/>
<dbReference type="InterPro" id="IPR035976">
    <property type="entry name" value="Sushi/SCR/CCP_sf"/>
</dbReference>
<protein>
    <submittedName>
        <fullName evidence="9">Complement factor H-like</fullName>
    </submittedName>
</protein>
<keyword evidence="3 7" id="KW-0732">Signal</keyword>
<feature type="domain" description="Sushi" evidence="8">
    <location>
        <begin position="90"/>
        <end position="148"/>
    </location>
</feature>
<evidence type="ECO:0000256" key="5">
    <source>
        <dbReference type="PROSITE-ProRule" id="PRU00302"/>
    </source>
</evidence>
<dbReference type="Ensembl" id="ENSSDUT00000012874.1">
    <property type="protein sequence ID" value="ENSSDUP00000012648.1"/>
    <property type="gene ID" value="ENSSDUG00000009206.1"/>
</dbReference>
<dbReference type="Pfam" id="PF00084">
    <property type="entry name" value="Sushi"/>
    <property type="match status" value="4"/>
</dbReference>
<evidence type="ECO:0000313" key="9">
    <source>
        <dbReference type="Ensembl" id="ENSSDUP00000012648.1"/>
    </source>
</evidence>
<feature type="disulfide bond" evidence="5">
    <location>
        <begin position="92"/>
        <end position="135"/>
    </location>
</feature>
<comment type="subcellular location">
    <subcellularLocation>
        <location evidence="1">Virion</location>
    </subcellularLocation>
</comment>
<comment type="caution">
    <text evidence="5">Lacks conserved residue(s) required for the propagation of feature annotation.</text>
</comment>
<keyword evidence="6" id="KW-0812">Transmembrane</keyword>
<feature type="signal peptide" evidence="7">
    <location>
        <begin position="1"/>
        <end position="25"/>
    </location>
</feature>
<reference evidence="9" key="2">
    <citation type="submission" date="2025-09" db="UniProtKB">
        <authorList>
            <consortium name="Ensembl"/>
        </authorList>
    </citation>
    <scope>IDENTIFICATION</scope>
</reference>
<keyword evidence="10" id="KW-1185">Reference proteome</keyword>
<dbReference type="InterPro" id="IPR000436">
    <property type="entry name" value="Sushi_SCR_CCP_dom"/>
</dbReference>
<keyword evidence="2 5" id="KW-0768">Sushi</keyword>
<feature type="chain" id="PRO_5045468823" evidence="7">
    <location>
        <begin position="26"/>
        <end position="402"/>
    </location>
</feature>
<reference evidence="9" key="1">
    <citation type="submission" date="2025-08" db="UniProtKB">
        <authorList>
            <consortium name="Ensembl"/>
        </authorList>
    </citation>
    <scope>IDENTIFICATION</scope>
</reference>
<dbReference type="AlphaFoldDB" id="A0A3B4U373"/>
<dbReference type="Gene3D" id="2.10.70.10">
    <property type="entry name" value="Complement Module, domain 1"/>
    <property type="match status" value="4"/>
</dbReference>
<keyword evidence="6" id="KW-1133">Transmembrane helix</keyword>
<dbReference type="GO" id="GO:0005615">
    <property type="term" value="C:extracellular space"/>
    <property type="evidence" value="ECO:0007669"/>
    <property type="project" value="TreeGrafter"/>
</dbReference>
<feature type="domain" description="Sushi" evidence="8">
    <location>
        <begin position="30"/>
        <end position="88"/>
    </location>
</feature>